<reference evidence="6" key="1">
    <citation type="submission" date="2019-10" db="EMBL/GenBank/DDBJ databases">
        <title>Antimicrobial potential of Antarctic Bacteria.</title>
        <authorList>
            <person name="Benaud N."/>
            <person name="Edwards R.J."/>
            <person name="Ferrari B.C."/>
        </authorList>
    </citation>
    <scope>NUCLEOTIDE SEQUENCE [LARGE SCALE GENOMIC DNA]</scope>
    <source>
        <strain evidence="6">NBSH44</strain>
    </source>
</reference>
<dbReference type="KEGG" id="sfiy:F0344_25900"/>
<evidence type="ECO:0000256" key="2">
    <source>
        <dbReference type="ARBA" id="ARBA00022741"/>
    </source>
</evidence>
<organism evidence="5 6">
    <name type="scientific">Streptomyces finlayi</name>
    <dbReference type="NCBI Taxonomy" id="67296"/>
    <lineage>
        <taxon>Bacteria</taxon>
        <taxon>Bacillati</taxon>
        <taxon>Actinomycetota</taxon>
        <taxon>Actinomycetes</taxon>
        <taxon>Kitasatosporales</taxon>
        <taxon>Streptomycetaceae</taxon>
        <taxon>Streptomyces</taxon>
    </lineage>
</organism>
<keyword evidence="2" id="KW-0547">Nucleotide-binding</keyword>
<proteinExistence type="predicted"/>
<feature type="region of interest" description="Disordered" evidence="4">
    <location>
        <begin position="427"/>
        <end position="448"/>
    </location>
</feature>
<dbReference type="Proteomes" id="UP000515307">
    <property type="component" value="Chromosome"/>
</dbReference>
<protein>
    <recommendedName>
        <fullName evidence="7">Cysteinyl-tRNA synthetase</fullName>
    </recommendedName>
</protein>
<dbReference type="GO" id="GO:0005524">
    <property type="term" value="F:ATP binding"/>
    <property type="evidence" value="ECO:0007669"/>
    <property type="project" value="UniProtKB-KW"/>
</dbReference>
<dbReference type="GO" id="GO:0006418">
    <property type="term" value="P:tRNA aminoacylation for protein translation"/>
    <property type="evidence" value="ECO:0007669"/>
    <property type="project" value="InterPro"/>
</dbReference>
<dbReference type="SUPFAM" id="SSF47323">
    <property type="entry name" value="Anticodon-binding domain of a subclass of class I aminoacyl-tRNA synthetases"/>
    <property type="match status" value="1"/>
</dbReference>
<sequence length="448" mass="47408">MDVNAGRGVLALMGSGETSPTMVTLHRELVAHLDSDADAVILETPYGFQVNRDDISTRAREYFRRSVGFTTVVAPDAHTDGPPGGASGDGDADKVRDRVRRADWVFSGPGSPSYALGRWQTQRLGEILRERVGRGYGVTVMASAAACTVGFAALPVYEVYKAGHTPAWLTGLDLLGALGLPVAVIPHYDNAEGGTHDTRFCYLGEPRLAALEHELPDVSAVLGIDEHTAVILDLGTSAVRVWGRGVMTIRRRGVSVPVPGGTTLSLEQLRGLVAGRGSGGVPLPRRPADDGVGAATLATTAATGSAATLQEAVAAAELRFDTAQEARDAATMAEVTVELESVIAAWSADMEEDQGGEWARTVLHGMIRRLARAAGRGLSEPEHTLGRILVPLLGLRRRLRADGAYDLADEVREAVAAGGVRLRDTAEGSEWRWEGTAEDVEAGSRPQA</sequence>
<dbReference type="InterPro" id="IPR029062">
    <property type="entry name" value="Class_I_gatase-like"/>
</dbReference>
<gene>
    <name evidence="5" type="ORF">F0344_25900</name>
</gene>
<keyword evidence="3" id="KW-0067">ATP-binding</keyword>
<dbReference type="Gene3D" id="1.20.120.1910">
    <property type="entry name" value="Cysteine-tRNA ligase, C-terminal anti-codon recognition domain"/>
    <property type="match status" value="1"/>
</dbReference>
<evidence type="ECO:0008006" key="7">
    <source>
        <dbReference type="Google" id="ProtNLM"/>
    </source>
</evidence>
<evidence type="ECO:0000256" key="3">
    <source>
        <dbReference type="ARBA" id="ARBA00022840"/>
    </source>
</evidence>
<dbReference type="InterPro" id="IPR009080">
    <property type="entry name" value="tRNAsynth_Ia_anticodon-bd"/>
</dbReference>
<dbReference type="RefSeq" id="WP_185301037.1">
    <property type="nucleotide sequence ID" value="NZ_CP045702.1"/>
</dbReference>
<evidence type="ECO:0000313" key="5">
    <source>
        <dbReference type="EMBL" id="QNE77568.1"/>
    </source>
</evidence>
<feature type="region of interest" description="Disordered" evidence="4">
    <location>
        <begin position="74"/>
        <end position="93"/>
    </location>
</feature>
<accession>A0A7G7BQF3</accession>
<dbReference type="GO" id="GO:0004812">
    <property type="term" value="F:aminoacyl-tRNA ligase activity"/>
    <property type="evidence" value="ECO:0007669"/>
    <property type="project" value="InterPro"/>
</dbReference>
<evidence type="ECO:0000256" key="1">
    <source>
        <dbReference type="ARBA" id="ARBA00022598"/>
    </source>
</evidence>
<dbReference type="Gene3D" id="3.40.50.880">
    <property type="match status" value="1"/>
</dbReference>
<keyword evidence="6" id="KW-1185">Reference proteome</keyword>
<keyword evidence="1" id="KW-0436">Ligase</keyword>
<evidence type="ECO:0000313" key="6">
    <source>
        <dbReference type="Proteomes" id="UP000515307"/>
    </source>
</evidence>
<name>A0A7G7BQF3_9ACTN</name>
<dbReference type="AlphaFoldDB" id="A0A7G7BQF3"/>
<evidence type="ECO:0000256" key="4">
    <source>
        <dbReference type="SAM" id="MobiDB-lite"/>
    </source>
</evidence>
<dbReference type="EMBL" id="CP045702">
    <property type="protein sequence ID" value="QNE77568.1"/>
    <property type="molecule type" value="Genomic_DNA"/>
</dbReference>